<comment type="subcellular location">
    <subcellularLocation>
        <location evidence="4">Cytoplasm</location>
    </subcellularLocation>
    <subcellularLocation>
        <location evidence="4">Nucleus</location>
    </subcellularLocation>
</comment>
<dbReference type="STRING" id="1392247.A0A3N4KM86"/>
<dbReference type="FunCoup" id="A0A3N4KM86">
    <property type="interactions" value="1184"/>
</dbReference>
<comment type="function">
    <text evidence="3">Facilitates protein transport into the nucleus. Could be part of a multicomponent system of cytosolic factors that assemble at the pore complex during nuclear import.</text>
</comment>
<comment type="function">
    <text evidence="4">Has a role in nuclear-cytoplasmic transport of proteins and mRNAs.</text>
</comment>
<proteinExistence type="predicted"/>
<dbReference type="Gene3D" id="3.10.450.50">
    <property type="match status" value="1"/>
</dbReference>
<evidence type="ECO:0000313" key="7">
    <source>
        <dbReference type="Proteomes" id="UP000277580"/>
    </source>
</evidence>
<dbReference type="PROSITE" id="PS50177">
    <property type="entry name" value="NTF2_DOMAIN"/>
    <property type="match status" value="1"/>
</dbReference>
<dbReference type="InterPro" id="IPR032710">
    <property type="entry name" value="NTF2-like_dom_sf"/>
</dbReference>
<evidence type="ECO:0000259" key="5">
    <source>
        <dbReference type="PROSITE" id="PS50177"/>
    </source>
</evidence>
<dbReference type="Pfam" id="PF02136">
    <property type="entry name" value="NTF2"/>
    <property type="match status" value="1"/>
</dbReference>
<dbReference type="EMBL" id="ML119134">
    <property type="protein sequence ID" value="RPB11674.1"/>
    <property type="molecule type" value="Genomic_DNA"/>
</dbReference>
<evidence type="ECO:0000256" key="2">
    <source>
        <dbReference type="ARBA" id="ARBA00026247"/>
    </source>
</evidence>
<dbReference type="InterPro" id="IPR018222">
    <property type="entry name" value="Nuclear_transport_factor_2_euk"/>
</dbReference>
<keyword evidence="1 4" id="KW-0963">Cytoplasm</keyword>
<dbReference type="PANTHER" id="PTHR12612">
    <property type="entry name" value="NUCLEAR TRANSPORT FACTOR 2"/>
    <property type="match status" value="1"/>
</dbReference>
<dbReference type="InterPro" id="IPR002075">
    <property type="entry name" value="NTF2_dom"/>
</dbReference>
<dbReference type="AlphaFoldDB" id="A0A3N4KM86"/>
<dbReference type="InParanoid" id="A0A3N4KM86"/>
<accession>A0A3N4KM86</accession>
<sequence>MNEFAKYYYNTFDSDRTRLAPLYRENSMMTFETNQHQGVSPIIEKLTSLPFGKVAHRITTLDAQPAGPNGNIMVQVTGELVIDDSEHPQRYSQCFHLVPEGESYYVLNDIFRLVYC</sequence>
<dbReference type="FunFam" id="3.10.450.50:FF:000005">
    <property type="entry name" value="Nuclear transport factor 2"/>
    <property type="match status" value="1"/>
</dbReference>
<dbReference type="Proteomes" id="UP000277580">
    <property type="component" value="Unassembled WGS sequence"/>
</dbReference>
<evidence type="ECO:0000256" key="4">
    <source>
        <dbReference type="RuleBase" id="RU369002"/>
    </source>
</evidence>
<keyword evidence="4" id="KW-0813">Transport</keyword>
<dbReference type="CDD" id="cd00780">
    <property type="entry name" value="NTF2"/>
    <property type="match status" value="1"/>
</dbReference>
<name>A0A3N4KM86_9PEZI</name>
<reference evidence="6 7" key="1">
    <citation type="journal article" date="2018" name="Nat. Ecol. Evol.">
        <title>Pezizomycetes genomes reveal the molecular basis of ectomycorrhizal truffle lifestyle.</title>
        <authorList>
            <person name="Murat C."/>
            <person name="Payen T."/>
            <person name="Noel B."/>
            <person name="Kuo A."/>
            <person name="Morin E."/>
            <person name="Chen J."/>
            <person name="Kohler A."/>
            <person name="Krizsan K."/>
            <person name="Balestrini R."/>
            <person name="Da Silva C."/>
            <person name="Montanini B."/>
            <person name="Hainaut M."/>
            <person name="Levati E."/>
            <person name="Barry K.W."/>
            <person name="Belfiori B."/>
            <person name="Cichocki N."/>
            <person name="Clum A."/>
            <person name="Dockter R.B."/>
            <person name="Fauchery L."/>
            <person name="Guy J."/>
            <person name="Iotti M."/>
            <person name="Le Tacon F."/>
            <person name="Lindquist E.A."/>
            <person name="Lipzen A."/>
            <person name="Malagnac F."/>
            <person name="Mello A."/>
            <person name="Molinier V."/>
            <person name="Miyauchi S."/>
            <person name="Poulain J."/>
            <person name="Riccioni C."/>
            <person name="Rubini A."/>
            <person name="Sitrit Y."/>
            <person name="Splivallo R."/>
            <person name="Traeger S."/>
            <person name="Wang M."/>
            <person name="Zifcakova L."/>
            <person name="Wipf D."/>
            <person name="Zambonelli A."/>
            <person name="Paolocci F."/>
            <person name="Nowrousian M."/>
            <person name="Ottonello S."/>
            <person name="Baldrian P."/>
            <person name="Spatafora J.W."/>
            <person name="Henrissat B."/>
            <person name="Nagy L.G."/>
            <person name="Aury J.M."/>
            <person name="Wincker P."/>
            <person name="Grigoriev I.V."/>
            <person name="Bonfante P."/>
            <person name="Martin F.M."/>
        </authorList>
    </citation>
    <scope>NUCLEOTIDE SEQUENCE [LARGE SCALE GENOMIC DNA]</scope>
    <source>
        <strain evidence="6 7">CCBAS932</strain>
    </source>
</reference>
<gene>
    <name evidence="6" type="ORF">P167DRAFT_553921</name>
</gene>
<evidence type="ECO:0000256" key="1">
    <source>
        <dbReference type="ARBA" id="ARBA00022490"/>
    </source>
</evidence>
<dbReference type="GO" id="GO:0051028">
    <property type="term" value="P:mRNA transport"/>
    <property type="evidence" value="ECO:0007669"/>
    <property type="project" value="UniProtKB-UniRule"/>
</dbReference>
<evidence type="ECO:0000256" key="3">
    <source>
        <dbReference type="ARBA" id="ARBA00053082"/>
    </source>
</evidence>
<dbReference type="GO" id="GO:0005635">
    <property type="term" value="C:nuclear envelope"/>
    <property type="evidence" value="ECO:0007669"/>
    <property type="project" value="UniProtKB-ARBA"/>
</dbReference>
<keyword evidence="4" id="KW-0653">Protein transport</keyword>
<evidence type="ECO:0000313" key="6">
    <source>
        <dbReference type="EMBL" id="RPB11674.1"/>
    </source>
</evidence>
<dbReference type="SUPFAM" id="SSF54427">
    <property type="entry name" value="NTF2-like"/>
    <property type="match status" value="1"/>
</dbReference>
<dbReference type="GO" id="GO:0006606">
    <property type="term" value="P:protein import into nucleus"/>
    <property type="evidence" value="ECO:0007669"/>
    <property type="project" value="UniProtKB-ARBA"/>
</dbReference>
<feature type="domain" description="NTF2" evidence="5">
    <location>
        <begin position="1"/>
        <end position="113"/>
    </location>
</feature>
<dbReference type="InterPro" id="IPR045875">
    <property type="entry name" value="NTF2"/>
</dbReference>
<organism evidence="6 7">
    <name type="scientific">Morchella conica CCBAS932</name>
    <dbReference type="NCBI Taxonomy" id="1392247"/>
    <lineage>
        <taxon>Eukaryota</taxon>
        <taxon>Fungi</taxon>
        <taxon>Dikarya</taxon>
        <taxon>Ascomycota</taxon>
        <taxon>Pezizomycotina</taxon>
        <taxon>Pezizomycetes</taxon>
        <taxon>Pezizales</taxon>
        <taxon>Morchellaceae</taxon>
        <taxon>Morchella</taxon>
    </lineage>
</organism>
<protein>
    <recommendedName>
        <fullName evidence="2">Nuclear transport factor 2</fullName>
    </recommendedName>
</protein>
<keyword evidence="7" id="KW-1185">Reference proteome</keyword>
<dbReference type="OrthoDB" id="6507044at2759"/>
<keyword evidence="4" id="KW-0539">Nucleus</keyword>
<dbReference type="GO" id="GO:0005737">
    <property type="term" value="C:cytoplasm"/>
    <property type="evidence" value="ECO:0007669"/>
    <property type="project" value="UniProtKB-SubCell"/>
</dbReference>